<evidence type="ECO:0000256" key="4">
    <source>
        <dbReference type="ARBA" id="ARBA00023026"/>
    </source>
</evidence>
<dbReference type="InterPro" id="IPR043964">
    <property type="entry name" value="P-loop_TraG"/>
</dbReference>
<dbReference type="PANTHER" id="PTHR30121:SF12">
    <property type="entry name" value="TYPE IV SECRETION SYSTEM PROTEIN CAGE"/>
    <property type="match status" value="1"/>
</dbReference>
<evidence type="ECO:0000259" key="7">
    <source>
        <dbReference type="Pfam" id="PF03135"/>
    </source>
</evidence>
<feature type="region of interest" description="Disordered" evidence="6">
    <location>
        <begin position="1"/>
        <end position="22"/>
    </location>
</feature>
<evidence type="ECO:0000256" key="5">
    <source>
        <dbReference type="ARBA" id="ARBA00023635"/>
    </source>
</evidence>
<dbReference type="AlphaFoldDB" id="A0A512AN86"/>
<reference evidence="9 10" key="1">
    <citation type="submission" date="2019-07" db="EMBL/GenBank/DDBJ databases">
        <title>Whole genome shotgun sequence of Novosphingobium sediminis NBRC 106119.</title>
        <authorList>
            <person name="Hosoyama A."/>
            <person name="Uohara A."/>
            <person name="Ohji S."/>
            <person name="Ichikawa N."/>
        </authorList>
    </citation>
    <scope>NUCLEOTIDE SEQUENCE [LARGE SCALE GENOMIC DNA]</scope>
    <source>
        <strain evidence="9 10">NBRC 106119</strain>
    </source>
</reference>
<dbReference type="NCBIfam" id="TIGR00929">
    <property type="entry name" value="VirB4_CagE"/>
    <property type="match status" value="1"/>
</dbReference>
<dbReference type="GO" id="GO:0005524">
    <property type="term" value="F:ATP binding"/>
    <property type="evidence" value="ECO:0007669"/>
    <property type="project" value="UniProtKB-KW"/>
</dbReference>
<dbReference type="InterPro" id="IPR018145">
    <property type="entry name" value="CagE_TrbE_VirB_cntrl_dom"/>
</dbReference>
<dbReference type="PANTHER" id="PTHR30121">
    <property type="entry name" value="UNCHARACTERIZED PROTEIN YJGR-RELATED"/>
    <property type="match status" value="1"/>
</dbReference>
<feature type="domain" description="CagE TrbE VirB component of type IV transporter system central" evidence="7">
    <location>
        <begin position="185"/>
        <end position="389"/>
    </location>
</feature>
<feature type="domain" description="TraG P-loop" evidence="8">
    <location>
        <begin position="577"/>
        <end position="704"/>
    </location>
</feature>
<dbReference type="SUPFAM" id="SSF52540">
    <property type="entry name" value="P-loop containing nucleoside triphosphate hydrolases"/>
    <property type="match status" value="1"/>
</dbReference>
<dbReference type="Pfam" id="PF19044">
    <property type="entry name" value="P-loop_TraG"/>
    <property type="match status" value="1"/>
</dbReference>
<evidence type="ECO:0000313" key="9">
    <source>
        <dbReference type="EMBL" id="GEO01168.1"/>
    </source>
</evidence>
<keyword evidence="3" id="KW-0067">ATP-binding</keyword>
<keyword evidence="2" id="KW-0547">Nucleotide-binding</keyword>
<dbReference type="OrthoDB" id="9816422at2"/>
<sequence length="795" mass="87875">MQFLSGLTGSGPAFEQEQSAGSRLPYQRHIDDRTIELRDGSLMQVIKLAGLQFETSDAEDLNYRQDLRDAALRAIGSSNFAVYHHVLRREAKAVCHGTFEDDFSRRLDDAWQDRLAGRRLFVNELYLTLIRRPSGRGGNWFTRLAGVAERTVAEAASARFAADCRALEAASEQLLAALTPYGARVLQVYDGPGGLCSEPLEFLATLYNGTVHPVRLPLGDLGEYLPARRVSFGRDTIELGPVAEKPSSFAAMVSIKDYPAQTMPGMLDDLLRLPFELAVSQSFAFVDRRDGLSRMNLVLRRMRASDDEAISLRGELGSAKDELAAGRAAYGEHHLTVMVCGASPAEVSAGVAEVQASLIDLGMISVREDLALEPTFWAQFPGNFKFIARRALIGSGNFASLASGHNFPAGRAEGNHWGGAVTLFETTAAGPYSFNFHHGDLGNFTVIGPSGSGKTVIVNFLLAQARRFRPRIVFFDKDRGAELFIRAIGGVYDVLRPGTPSRLNPLQLADSPANRRFLIEWVTRLACSEGQTLSSAEQQQVKEAVEANFKAAPAYRRLRIFVQLFRGATRPQPADLYARLRPWWGDGEHAWLFDNAEDHVDLSSETVGFDMTRLLDDPVLRTPAMMYLFHQVDVRLDGQPSIIVVDEGWKALDDDVFVQRIRDWEKTIRKRNGVIGFVTQSAEDALSSKIASAIVEQAATQIFTPNPKAQAEDYIKGFGLSPHEFELVKRLPDTSRCFLVKHGLESVVVRLNLAGETELLTILSGRESSIRLFDEIRVRTGDSPAAWMAELLRVA</sequence>
<dbReference type="Gene3D" id="1.10.8.730">
    <property type="match status" value="1"/>
</dbReference>
<dbReference type="EMBL" id="BJYR01000020">
    <property type="protein sequence ID" value="GEO01168.1"/>
    <property type="molecule type" value="Genomic_DNA"/>
</dbReference>
<organism evidence="9 10">
    <name type="scientific">Novosphingobium sediminis</name>
    <dbReference type="NCBI Taxonomy" id="707214"/>
    <lineage>
        <taxon>Bacteria</taxon>
        <taxon>Pseudomonadati</taxon>
        <taxon>Pseudomonadota</taxon>
        <taxon>Alphaproteobacteria</taxon>
        <taxon>Sphingomonadales</taxon>
        <taxon>Sphingomonadaceae</taxon>
        <taxon>Novosphingobium</taxon>
    </lineage>
</organism>
<protein>
    <recommendedName>
        <fullName evidence="5">Type IV secretion system protein virB4</fullName>
    </recommendedName>
</protein>
<evidence type="ECO:0000256" key="1">
    <source>
        <dbReference type="ARBA" id="ARBA00006512"/>
    </source>
</evidence>
<evidence type="ECO:0000256" key="2">
    <source>
        <dbReference type="ARBA" id="ARBA00022741"/>
    </source>
</evidence>
<accession>A0A512AN86</accession>
<evidence type="ECO:0000259" key="8">
    <source>
        <dbReference type="Pfam" id="PF19044"/>
    </source>
</evidence>
<comment type="similarity">
    <text evidence="1">Belongs to the TrbE/VirB4 family.</text>
</comment>
<comment type="caution">
    <text evidence="9">The sequence shown here is derived from an EMBL/GenBank/DDBJ whole genome shotgun (WGS) entry which is preliminary data.</text>
</comment>
<dbReference type="Proteomes" id="UP000321464">
    <property type="component" value="Unassembled WGS sequence"/>
</dbReference>
<dbReference type="RefSeq" id="WP_147160499.1">
    <property type="nucleotide sequence ID" value="NZ_BJYR01000020.1"/>
</dbReference>
<keyword evidence="10" id="KW-1185">Reference proteome</keyword>
<dbReference type="InterPro" id="IPR004346">
    <property type="entry name" value="CagE_TrbE_VirB"/>
</dbReference>
<evidence type="ECO:0000256" key="6">
    <source>
        <dbReference type="SAM" id="MobiDB-lite"/>
    </source>
</evidence>
<dbReference type="InterPro" id="IPR051162">
    <property type="entry name" value="T4SS_component"/>
</dbReference>
<proteinExistence type="inferred from homology"/>
<dbReference type="Gene3D" id="3.40.50.300">
    <property type="entry name" value="P-loop containing nucleotide triphosphate hydrolases"/>
    <property type="match status" value="1"/>
</dbReference>
<evidence type="ECO:0000256" key="3">
    <source>
        <dbReference type="ARBA" id="ARBA00022840"/>
    </source>
</evidence>
<keyword evidence="4" id="KW-0843">Virulence</keyword>
<dbReference type="InterPro" id="IPR027417">
    <property type="entry name" value="P-loop_NTPase"/>
</dbReference>
<evidence type="ECO:0000313" key="10">
    <source>
        <dbReference type="Proteomes" id="UP000321464"/>
    </source>
</evidence>
<name>A0A512AN86_9SPHN</name>
<dbReference type="Pfam" id="PF03135">
    <property type="entry name" value="CagE_TrbE_VirB"/>
    <property type="match status" value="1"/>
</dbReference>
<gene>
    <name evidence="9" type="ORF">NSE01_30000</name>
</gene>